<gene>
    <name evidence="1" type="ORF">RM877_28785</name>
</gene>
<protein>
    <submittedName>
        <fullName evidence="1">Uncharacterized protein</fullName>
    </submittedName>
</protein>
<comment type="caution">
    <text evidence="1">The sequence shown here is derived from an EMBL/GenBank/DDBJ whole genome shotgun (WGS) entry which is preliminary data.</text>
</comment>
<name>A0ABD5EVC2_9ACTN</name>
<keyword evidence="2" id="KW-1185">Reference proteome</keyword>
<sequence length="323" mass="34799">MPDAEQLYAVLSVGGGVEVVALSVLEQRCAAGRQGIILAGADDLPEELFEPLRQSVHDGAAQTEGTGVWAPEVNDPCDATFGSSLSAAEGERLLVRLCEGRADTSRALRTLALARSAADLRDLEASGYDERGPRSSVPWPVWDGLLAMEQLRLGPFAPVSDDRWSSGSGLPVGVLASVQAYTSDAAGRFEGRAHSPGCAHRRPEPGVGRYDEMVTIEELMGNQGFDPCSKCGGYAVRRLTDAQVAYYRAAHRLHAVARLVGSLPRRRTLSSEDVTRALHELDDLNACTDAAWFPAREQAHQWRRRAGDLGRELQKLNADAPGT</sequence>
<accession>A0ABD5EVC2</accession>
<dbReference type="Proteomes" id="UP001183535">
    <property type="component" value="Unassembled WGS sequence"/>
</dbReference>
<dbReference type="RefSeq" id="WP_093823306.1">
    <property type="nucleotide sequence ID" value="NZ_JAVRES010000019.1"/>
</dbReference>
<reference evidence="2" key="1">
    <citation type="submission" date="2023-07" db="EMBL/GenBank/DDBJ databases">
        <title>30 novel species of actinomycetes from the DSMZ collection.</title>
        <authorList>
            <person name="Nouioui I."/>
        </authorList>
    </citation>
    <scope>NUCLEOTIDE SEQUENCE [LARGE SCALE GENOMIC DNA]</scope>
    <source>
        <strain evidence="2">DSM 41981</strain>
    </source>
</reference>
<proteinExistence type="predicted"/>
<evidence type="ECO:0000313" key="1">
    <source>
        <dbReference type="EMBL" id="MDT0438677.1"/>
    </source>
</evidence>
<organism evidence="1 2">
    <name type="scientific">Streptomyces doudnae</name>
    <dbReference type="NCBI Taxonomy" id="3075536"/>
    <lineage>
        <taxon>Bacteria</taxon>
        <taxon>Bacillati</taxon>
        <taxon>Actinomycetota</taxon>
        <taxon>Actinomycetes</taxon>
        <taxon>Kitasatosporales</taxon>
        <taxon>Streptomycetaceae</taxon>
        <taxon>Streptomyces</taxon>
    </lineage>
</organism>
<dbReference type="AlphaFoldDB" id="A0ABD5EVC2"/>
<dbReference type="EMBL" id="JAVRES010000019">
    <property type="protein sequence ID" value="MDT0438677.1"/>
    <property type="molecule type" value="Genomic_DNA"/>
</dbReference>
<evidence type="ECO:0000313" key="2">
    <source>
        <dbReference type="Proteomes" id="UP001183535"/>
    </source>
</evidence>